<reference evidence="11" key="1">
    <citation type="submission" date="2013-11" db="EMBL/GenBank/DDBJ databases">
        <title>Genome sequence of the fusiform rust pathogen reveals effectors for host alternation and coevolution with pine.</title>
        <authorList>
            <consortium name="DOE Joint Genome Institute"/>
            <person name="Smith K."/>
            <person name="Pendleton A."/>
            <person name="Kubisiak T."/>
            <person name="Anderson C."/>
            <person name="Salamov A."/>
            <person name="Aerts A."/>
            <person name="Riley R."/>
            <person name="Clum A."/>
            <person name="Lindquist E."/>
            <person name="Ence D."/>
            <person name="Campbell M."/>
            <person name="Kronenberg Z."/>
            <person name="Feau N."/>
            <person name="Dhillon B."/>
            <person name="Hamelin R."/>
            <person name="Burleigh J."/>
            <person name="Smith J."/>
            <person name="Yandell M."/>
            <person name="Nelson C."/>
            <person name="Grigoriev I."/>
            <person name="Davis J."/>
        </authorList>
    </citation>
    <scope>NUCLEOTIDE SEQUENCE</scope>
    <source>
        <strain evidence="11">G11</strain>
    </source>
</reference>
<feature type="compositionally biased region" description="Low complexity" evidence="8">
    <location>
        <begin position="484"/>
        <end position="504"/>
    </location>
</feature>
<dbReference type="InterPro" id="IPR012960">
    <property type="entry name" value="Dyskerin-like"/>
</dbReference>
<feature type="domain" description="Dyskerin-like" evidence="10">
    <location>
        <begin position="30"/>
        <end position="88"/>
    </location>
</feature>
<evidence type="ECO:0000256" key="8">
    <source>
        <dbReference type="SAM" id="MobiDB-lite"/>
    </source>
</evidence>
<evidence type="ECO:0000256" key="2">
    <source>
        <dbReference type="ARBA" id="ARBA00001832"/>
    </source>
</evidence>
<dbReference type="SMART" id="SM00359">
    <property type="entry name" value="PUA"/>
    <property type="match status" value="1"/>
</dbReference>
<dbReference type="Gene3D" id="2.30.130.10">
    <property type="entry name" value="PUA domain"/>
    <property type="match status" value="1"/>
</dbReference>
<comment type="catalytic activity">
    <reaction evidence="3">
        <text>uridine in 5S rRNA = pseudouridine in 5S rRNA</text>
        <dbReference type="Rhea" id="RHEA:47036"/>
        <dbReference type="Rhea" id="RHEA-COMP:11730"/>
        <dbReference type="Rhea" id="RHEA-COMP:11731"/>
        <dbReference type="ChEBI" id="CHEBI:65314"/>
        <dbReference type="ChEBI" id="CHEBI:65315"/>
    </reaction>
</comment>
<dbReference type="OrthoDB" id="10250002at2759"/>
<dbReference type="InterPro" id="IPR002501">
    <property type="entry name" value="PsdUridine_synth_N"/>
</dbReference>
<evidence type="ECO:0000256" key="3">
    <source>
        <dbReference type="ARBA" id="ARBA00001896"/>
    </source>
</evidence>
<evidence type="ECO:0000256" key="5">
    <source>
        <dbReference type="ARBA" id="ARBA00019272"/>
    </source>
</evidence>
<dbReference type="InterPro" id="IPR015947">
    <property type="entry name" value="PUA-like_sf"/>
</dbReference>
<dbReference type="PANTHER" id="PTHR23127">
    <property type="entry name" value="CENTROMERE/MICROTUBULE BINDING PROTEIN CBF5"/>
    <property type="match status" value="1"/>
</dbReference>
<dbReference type="NCBIfam" id="TIGR00451">
    <property type="entry name" value="unchar_dom_2"/>
    <property type="match status" value="1"/>
</dbReference>
<dbReference type="InterPro" id="IPR036974">
    <property type="entry name" value="PUA_sf"/>
</dbReference>
<dbReference type="InterPro" id="IPR004521">
    <property type="entry name" value="Uncharacterised_CHP00451"/>
</dbReference>
<dbReference type="CDD" id="cd21148">
    <property type="entry name" value="PUA_Cbf5"/>
    <property type="match status" value="1"/>
</dbReference>
<dbReference type="Pfam" id="PF01509">
    <property type="entry name" value="TruB_N"/>
    <property type="match status" value="1"/>
</dbReference>
<dbReference type="GO" id="GO:1990481">
    <property type="term" value="P:mRNA pseudouridine synthesis"/>
    <property type="evidence" value="ECO:0007669"/>
    <property type="project" value="TreeGrafter"/>
</dbReference>
<comment type="catalytic activity">
    <reaction evidence="1">
        <text>a uridine in mRNA = a pseudouridine in mRNA</text>
        <dbReference type="Rhea" id="RHEA:56644"/>
        <dbReference type="Rhea" id="RHEA-COMP:14658"/>
        <dbReference type="Rhea" id="RHEA-COMP:14659"/>
        <dbReference type="ChEBI" id="CHEBI:65314"/>
        <dbReference type="ChEBI" id="CHEBI:65315"/>
    </reaction>
</comment>
<dbReference type="NCBIfam" id="TIGR00425">
    <property type="entry name" value="CBF5"/>
    <property type="match status" value="1"/>
</dbReference>
<dbReference type="CDD" id="cd02572">
    <property type="entry name" value="PseudoU_synth_hDyskerin"/>
    <property type="match status" value="1"/>
</dbReference>
<keyword evidence="12" id="KW-1185">Reference proteome</keyword>
<dbReference type="Gene3D" id="3.30.2350.10">
    <property type="entry name" value="Pseudouridine synthase"/>
    <property type="match status" value="1"/>
</dbReference>
<keyword evidence="6" id="KW-0413">Isomerase</keyword>
<dbReference type="GO" id="GO:0000495">
    <property type="term" value="P:box H/ACA sno(s)RNA 3'-end processing"/>
    <property type="evidence" value="ECO:0007669"/>
    <property type="project" value="TreeGrafter"/>
</dbReference>
<dbReference type="GO" id="GO:0031118">
    <property type="term" value="P:rRNA pseudouridine synthesis"/>
    <property type="evidence" value="ECO:0007669"/>
    <property type="project" value="TreeGrafter"/>
</dbReference>
<evidence type="ECO:0000256" key="4">
    <source>
        <dbReference type="ARBA" id="ARBA00008999"/>
    </source>
</evidence>
<feature type="compositionally biased region" description="Basic and acidic residues" evidence="8">
    <location>
        <begin position="426"/>
        <end position="435"/>
    </location>
</feature>
<evidence type="ECO:0000256" key="7">
    <source>
        <dbReference type="ARBA" id="ARBA00072225"/>
    </source>
</evidence>
<dbReference type="Proteomes" id="UP000886653">
    <property type="component" value="Unassembled WGS sequence"/>
</dbReference>
<dbReference type="InterPro" id="IPR020103">
    <property type="entry name" value="PsdUridine_synth_cat_dom_sf"/>
</dbReference>
<dbReference type="SMART" id="SM01136">
    <property type="entry name" value="DKCLD"/>
    <property type="match status" value="1"/>
</dbReference>
<feature type="domain" description="PUA" evidence="9">
    <location>
        <begin position="279"/>
        <end position="353"/>
    </location>
</feature>
<dbReference type="SUPFAM" id="SSF88697">
    <property type="entry name" value="PUA domain-like"/>
    <property type="match status" value="1"/>
</dbReference>
<feature type="region of interest" description="Disordered" evidence="8">
    <location>
        <begin position="398"/>
        <end position="520"/>
    </location>
</feature>
<dbReference type="GO" id="GO:0031429">
    <property type="term" value="C:box H/ACA snoRNP complex"/>
    <property type="evidence" value="ECO:0007669"/>
    <property type="project" value="TreeGrafter"/>
</dbReference>
<evidence type="ECO:0000313" key="12">
    <source>
        <dbReference type="Proteomes" id="UP000886653"/>
    </source>
</evidence>
<proteinExistence type="inferred from homology"/>
<dbReference type="EMBL" id="MU167260">
    <property type="protein sequence ID" value="KAG0146499.1"/>
    <property type="molecule type" value="Genomic_DNA"/>
</dbReference>
<dbReference type="Pfam" id="PF08068">
    <property type="entry name" value="DKCLD"/>
    <property type="match status" value="1"/>
</dbReference>
<feature type="compositionally biased region" description="Basic residues" evidence="8">
    <location>
        <begin position="473"/>
        <end position="483"/>
    </location>
</feature>
<sequence length="520" mass="57364">MATKEQGMVALGQTASDFSIQSTSSTPQLNTSQWPLLLKNYDKLLIRSSHFTPIPCGSSPLKRPLKDYIKTGVINLDKPSNPSSHEVVAWIRRILRADKTGHSGTLDPKVTGCLLVCIDRATRLVKSQQGAGKEYVCVLRLHAGLASEKALGRALETLTGALFQRPPLISAVKRQLRIRTIYETRLVEFDNKRHLAVFWVSCEAGTYIRTLCVHLGLLLGVGGHMQELRRVRSGAMGENDGIVTMHDVLDAQWVYDNTRDESYLRRVIRPLESLLTGYKRIVVKDTAVNAVCYGAKLMIPGLLRYEADIELNEEVVLMTTKGEAIAIGIAQMTTVELATCDHGVVAKVKRCIMERDTYPRRWGLGPKAQEKKKMIKVGALDKFGRANEKTPAKWREGYIDYSGGADPSRTASAAGATIPTQPPSKPVKEDDLAEKKSKKKRKAEEESNEDQAGDVSMAISVSADPQETEEERKKRKAEKKAAKKAQAAADASADPEAAESSTAKTSKEERPKKKKKEKNA</sequence>
<dbReference type="GO" id="GO:0009982">
    <property type="term" value="F:pseudouridine synthase activity"/>
    <property type="evidence" value="ECO:0007669"/>
    <property type="project" value="InterPro"/>
</dbReference>
<dbReference type="NCBIfam" id="NF003280">
    <property type="entry name" value="PRK04270.1"/>
    <property type="match status" value="1"/>
</dbReference>
<dbReference type="Pfam" id="PF16198">
    <property type="entry name" value="TruB_C_2"/>
    <property type="match status" value="1"/>
</dbReference>
<dbReference type="Pfam" id="PF01472">
    <property type="entry name" value="PUA"/>
    <property type="match status" value="1"/>
</dbReference>
<dbReference type="SUPFAM" id="SSF55120">
    <property type="entry name" value="Pseudouridine synthase"/>
    <property type="match status" value="1"/>
</dbReference>
<evidence type="ECO:0000259" key="9">
    <source>
        <dbReference type="SMART" id="SM00359"/>
    </source>
</evidence>
<dbReference type="InterPro" id="IPR032819">
    <property type="entry name" value="TruB_C"/>
</dbReference>
<name>A0A9P6TC90_9BASI</name>
<evidence type="ECO:0000259" key="10">
    <source>
        <dbReference type="SMART" id="SM01136"/>
    </source>
</evidence>
<dbReference type="AlphaFoldDB" id="A0A9P6TC90"/>
<comment type="caution">
    <text evidence="11">The sequence shown here is derived from an EMBL/GenBank/DDBJ whole genome shotgun (WGS) entry which is preliminary data.</text>
</comment>
<dbReference type="PANTHER" id="PTHR23127:SF0">
    <property type="entry name" value="H_ACA RIBONUCLEOPROTEIN COMPLEX SUBUNIT DKC1"/>
    <property type="match status" value="1"/>
</dbReference>
<organism evidence="11 12">
    <name type="scientific">Cronartium quercuum f. sp. fusiforme G11</name>
    <dbReference type="NCBI Taxonomy" id="708437"/>
    <lineage>
        <taxon>Eukaryota</taxon>
        <taxon>Fungi</taxon>
        <taxon>Dikarya</taxon>
        <taxon>Basidiomycota</taxon>
        <taxon>Pucciniomycotina</taxon>
        <taxon>Pucciniomycetes</taxon>
        <taxon>Pucciniales</taxon>
        <taxon>Coleosporiaceae</taxon>
        <taxon>Cronartium</taxon>
    </lineage>
</organism>
<dbReference type="GO" id="GO:0031120">
    <property type="term" value="P:snRNA pseudouridine synthesis"/>
    <property type="evidence" value="ECO:0007669"/>
    <property type="project" value="TreeGrafter"/>
</dbReference>
<protein>
    <recommendedName>
        <fullName evidence="5">H/ACA ribonucleoprotein complex subunit CBF5</fullName>
    </recommendedName>
    <alternativeName>
        <fullName evidence="7">H/ACA ribonucleoprotein complex subunit cbf5</fullName>
    </alternativeName>
</protein>
<evidence type="ECO:0000313" key="11">
    <source>
        <dbReference type="EMBL" id="KAG0146499.1"/>
    </source>
</evidence>
<dbReference type="GO" id="GO:0003723">
    <property type="term" value="F:RNA binding"/>
    <property type="evidence" value="ECO:0007669"/>
    <property type="project" value="InterPro"/>
</dbReference>
<dbReference type="InterPro" id="IPR002478">
    <property type="entry name" value="PUA"/>
</dbReference>
<comment type="similarity">
    <text evidence="4">Belongs to the pseudouridine synthase TruB family.</text>
</comment>
<dbReference type="InterPro" id="IPR004802">
    <property type="entry name" value="tRNA_PsdUridine_synth_B_fam"/>
</dbReference>
<gene>
    <name evidence="11" type="ORF">CROQUDRAFT_62798</name>
</gene>
<dbReference type="FunFam" id="3.30.2350.10:FF:000001">
    <property type="entry name" value="H/ACA ribonucleoprotein complex subunit CBF5"/>
    <property type="match status" value="1"/>
</dbReference>
<evidence type="ECO:0000256" key="6">
    <source>
        <dbReference type="ARBA" id="ARBA00023235"/>
    </source>
</evidence>
<comment type="catalytic activity">
    <reaction evidence="2">
        <text>uridine in snRNA = pseudouridine in snRNA</text>
        <dbReference type="Rhea" id="RHEA:51124"/>
        <dbReference type="Rhea" id="RHEA-COMP:12891"/>
        <dbReference type="Rhea" id="RHEA-COMP:12892"/>
        <dbReference type="ChEBI" id="CHEBI:65314"/>
        <dbReference type="ChEBI" id="CHEBI:65315"/>
    </reaction>
</comment>
<evidence type="ECO:0000256" key="1">
    <source>
        <dbReference type="ARBA" id="ARBA00001166"/>
    </source>
</evidence>
<dbReference type="PROSITE" id="PS50890">
    <property type="entry name" value="PUA"/>
    <property type="match status" value="1"/>
</dbReference>
<accession>A0A9P6TC90</accession>